<dbReference type="Proteomes" id="UP000234681">
    <property type="component" value="Chromosome 18"/>
</dbReference>
<evidence type="ECO:0000313" key="2">
    <source>
        <dbReference type="Proteomes" id="UP000234681"/>
    </source>
</evidence>
<dbReference type="AlphaFoldDB" id="A6IXT3"/>
<name>A6IXT3_RAT</name>
<accession>A6IXT3</accession>
<protein>
    <submittedName>
        <fullName evidence="1">RCG46938</fullName>
    </submittedName>
</protein>
<dbReference type="EMBL" id="CH473971">
    <property type="protein sequence ID" value="EDM14714.1"/>
    <property type="molecule type" value="Genomic_DNA"/>
</dbReference>
<gene>
    <name evidence="1" type="ORF">rCG_46938</name>
</gene>
<evidence type="ECO:0000313" key="1">
    <source>
        <dbReference type="EMBL" id="EDM14714.1"/>
    </source>
</evidence>
<proteinExistence type="predicted"/>
<reference evidence="2" key="1">
    <citation type="submission" date="2005-09" db="EMBL/GenBank/DDBJ databases">
        <authorList>
            <person name="Mural R.J."/>
            <person name="Li P.W."/>
            <person name="Adams M.D."/>
            <person name="Amanatides P.G."/>
            <person name="Baden-Tillson H."/>
            <person name="Barnstead M."/>
            <person name="Chin S.H."/>
            <person name="Dew I."/>
            <person name="Evans C.A."/>
            <person name="Ferriera S."/>
            <person name="Flanigan M."/>
            <person name="Fosler C."/>
            <person name="Glodek A."/>
            <person name="Gu Z."/>
            <person name="Holt R.A."/>
            <person name="Jennings D."/>
            <person name="Kraft C.L."/>
            <person name="Lu F."/>
            <person name="Nguyen T."/>
            <person name="Nusskern D.R."/>
            <person name="Pfannkoch C.M."/>
            <person name="Sitter C."/>
            <person name="Sutton G.G."/>
            <person name="Venter J.C."/>
            <person name="Wang Z."/>
            <person name="Woodage T."/>
            <person name="Zheng X.H."/>
            <person name="Zhong F."/>
        </authorList>
    </citation>
    <scope>NUCLEOTIDE SEQUENCE [LARGE SCALE GENOMIC DNA]</scope>
    <source>
        <strain>BN</strain>
        <strain evidence="2">Sprague-Dawley</strain>
    </source>
</reference>
<organism evidence="1 2">
    <name type="scientific">Rattus norvegicus</name>
    <name type="common">Rat</name>
    <dbReference type="NCBI Taxonomy" id="10116"/>
    <lineage>
        <taxon>Eukaryota</taxon>
        <taxon>Metazoa</taxon>
        <taxon>Chordata</taxon>
        <taxon>Craniata</taxon>
        <taxon>Vertebrata</taxon>
        <taxon>Euteleostomi</taxon>
        <taxon>Mammalia</taxon>
        <taxon>Eutheria</taxon>
        <taxon>Euarchontoglires</taxon>
        <taxon>Glires</taxon>
        <taxon>Rodentia</taxon>
        <taxon>Myomorpha</taxon>
        <taxon>Muroidea</taxon>
        <taxon>Muridae</taxon>
        <taxon>Murinae</taxon>
        <taxon>Rattus</taxon>
    </lineage>
</organism>
<sequence>MCHLTTICNGDPMPSSGVSVDSNSARMYMK</sequence>